<organism evidence="1 2">
    <name type="scientific">Candidatus Symbiobacter mobilis CR</name>
    <dbReference type="NCBI Taxonomy" id="946483"/>
    <lineage>
        <taxon>Bacteria</taxon>
        <taxon>Pseudomonadati</taxon>
        <taxon>Pseudomonadota</taxon>
        <taxon>Betaproteobacteria</taxon>
        <taxon>Burkholderiales</taxon>
        <taxon>Comamonadaceae</taxon>
    </lineage>
</organism>
<dbReference type="HOGENOM" id="CLU_081497_2_0_4"/>
<dbReference type="OrthoDB" id="428358at2"/>
<dbReference type="eggNOG" id="COG5493">
    <property type="taxonomic scope" value="Bacteria"/>
</dbReference>
<gene>
    <name evidence="1" type="ORF">Cenrod_2063</name>
</gene>
<proteinExistence type="predicted"/>
<dbReference type="Proteomes" id="UP000017184">
    <property type="component" value="Chromosome"/>
</dbReference>
<keyword evidence="2" id="KW-1185">Reference proteome</keyword>
<sequence>MTIERIENPTFDDVWRLIQEIALLGKETDRKLQETDRLVQENAKQIKETNRQLGLQGNRLGEFVQEMVRPALVRLFRDRNLPVHQVIPNMCSYDDNRQFRAEIDLLVVNTDVAIAVECKSHLKQADVDEHLERLGNFKEYFPQFKGFSILGAVAGMVLPDEVGRYAYRKGLYVLAQSGEGIDIRNDGQFQPQQW</sequence>
<dbReference type="InterPro" id="IPR011335">
    <property type="entry name" value="Restrct_endonuc-II-like"/>
</dbReference>
<evidence type="ECO:0000313" key="2">
    <source>
        <dbReference type="Proteomes" id="UP000017184"/>
    </source>
</evidence>
<dbReference type="SUPFAM" id="SSF52980">
    <property type="entry name" value="Restriction endonuclease-like"/>
    <property type="match status" value="1"/>
</dbReference>
<dbReference type="KEGG" id="cbx:Cenrod_2063"/>
<dbReference type="EMBL" id="CP004885">
    <property type="protein sequence ID" value="AGX88134.1"/>
    <property type="molecule type" value="Genomic_DNA"/>
</dbReference>
<dbReference type="PANTHER" id="PTHR38753:SF1">
    <property type="entry name" value="SLR1441 PROTEIN"/>
    <property type="match status" value="1"/>
</dbReference>
<dbReference type="PANTHER" id="PTHR38753">
    <property type="entry name" value="SLR1441 PROTEIN"/>
    <property type="match status" value="1"/>
</dbReference>
<dbReference type="AlphaFoldDB" id="U5ND82"/>
<reference evidence="1 2" key="1">
    <citation type="journal article" date="2013" name="Genome Biol.">
        <title>Genomic analysis reveals key aspects of prokaryotic symbiosis in the phototrophic consortium "Chlorochromatium aggregatum".</title>
        <authorList>
            <person name="Liu Z."/>
            <person name="Muller J."/>
            <person name="Li T."/>
            <person name="Alvey R.M."/>
            <person name="Vogl K."/>
            <person name="Frigaard N.U."/>
            <person name="Rockwell N.C."/>
            <person name="Boyd E.S."/>
            <person name="Tomsho L.P."/>
            <person name="Schuster S.C."/>
            <person name="Henke P."/>
            <person name="Rohde M."/>
            <person name="Overmann J."/>
            <person name="Bryant D.A."/>
        </authorList>
    </citation>
    <scope>NUCLEOTIDE SEQUENCE [LARGE SCALE GENOMIC DNA]</scope>
    <source>
        <strain evidence="1">CR</strain>
    </source>
</reference>
<dbReference type="RefSeq" id="WP_022775113.1">
    <property type="nucleotide sequence ID" value="NC_022576.1"/>
</dbReference>
<name>U5ND82_9BURK</name>
<dbReference type="PATRIC" id="fig|946483.4.peg.2075"/>
<accession>U5ND82</accession>
<evidence type="ECO:0008006" key="3">
    <source>
        <dbReference type="Google" id="ProtNLM"/>
    </source>
</evidence>
<evidence type="ECO:0000313" key="1">
    <source>
        <dbReference type="EMBL" id="AGX88134.1"/>
    </source>
</evidence>
<protein>
    <recommendedName>
        <fullName evidence="3">DUF3782 domain-containing protein</fullName>
    </recommendedName>
</protein>
<dbReference type="STRING" id="946483.Cenrod_2063"/>